<evidence type="ECO:0000256" key="4">
    <source>
        <dbReference type="ARBA" id="ARBA00022763"/>
    </source>
</evidence>
<dbReference type="Gene3D" id="1.10.340.30">
    <property type="entry name" value="Hypothetical protein, domain 2"/>
    <property type="match status" value="1"/>
</dbReference>
<dbReference type="GO" id="GO:0051539">
    <property type="term" value="F:4 iron, 4 sulfur cluster binding"/>
    <property type="evidence" value="ECO:0007669"/>
    <property type="project" value="UniProtKB-KW"/>
</dbReference>
<keyword evidence="6" id="KW-0408">Iron</keyword>
<dbReference type="EMBL" id="DRZM01000202">
    <property type="protein sequence ID" value="HHP05446.1"/>
    <property type="molecule type" value="Genomic_DNA"/>
</dbReference>
<keyword evidence="10" id="KW-0255">Endonuclease</keyword>
<reference evidence="10" key="1">
    <citation type="journal article" date="2020" name="mSystems">
        <title>Genome- and Community-Level Interaction Insights into Carbon Utilization and Element Cycling Functions of Hydrothermarchaeota in Hydrothermal Sediment.</title>
        <authorList>
            <person name="Zhou Z."/>
            <person name="Liu Y."/>
            <person name="Xu W."/>
            <person name="Pan J."/>
            <person name="Luo Z.H."/>
            <person name="Li M."/>
        </authorList>
    </citation>
    <scope>NUCLEOTIDE SEQUENCE [LARGE SCALE GENOMIC DNA]</scope>
    <source>
        <strain evidence="10">SpSt-1125</strain>
    </source>
</reference>
<evidence type="ECO:0000256" key="8">
    <source>
        <dbReference type="ARBA" id="ARBA00023295"/>
    </source>
</evidence>
<dbReference type="PANTHER" id="PTHR10359:SF18">
    <property type="entry name" value="ENDONUCLEASE III"/>
    <property type="match status" value="1"/>
</dbReference>
<evidence type="ECO:0000256" key="3">
    <source>
        <dbReference type="ARBA" id="ARBA00022723"/>
    </source>
</evidence>
<keyword evidence="8" id="KW-0326">Glycosidase</keyword>
<dbReference type="InterPro" id="IPR023170">
    <property type="entry name" value="HhH_base_excis_C"/>
</dbReference>
<dbReference type="SUPFAM" id="SSF48150">
    <property type="entry name" value="DNA-glycosylase"/>
    <property type="match status" value="1"/>
</dbReference>
<comment type="caution">
    <text evidence="10">The sequence shown here is derived from an EMBL/GenBank/DDBJ whole genome shotgun (WGS) entry which is preliminary data.</text>
</comment>
<keyword evidence="2" id="KW-0004">4Fe-4S</keyword>
<dbReference type="GO" id="GO:0004519">
    <property type="term" value="F:endonuclease activity"/>
    <property type="evidence" value="ECO:0007669"/>
    <property type="project" value="UniProtKB-KW"/>
</dbReference>
<keyword evidence="3" id="KW-0479">Metal-binding</keyword>
<dbReference type="SMART" id="SM00525">
    <property type="entry name" value="FES"/>
    <property type="match status" value="1"/>
</dbReference>
<evidence type="ECO:0000256" key="2">
    <source>
        <dbReference type="ARBA" id="ARBA00022485"/>
    </source>
</evidence>
<dbReference type="InterPro" id="IPR011257">
    <property type="entry name" value="DNA_glycosylase"/>
</dbReference>
<dbReference type="PIRSF" id="PIRSF001435">
    <property type="entry name" value="Nth"/>
    <property type="match status" value="1"/>
</dbReference>
<accession>A0A7J3X8C5</accession>
<name>A0A7J3X8C5_THEPE</name>
<comment type="cofactor">
    <cofactor evidence="1">
        <name>[4Fe-4S] cluster</name>
        <dbReference type="ChEBI" id="CHEBI:49883"/>
    </cofactor>
</comment>
<dbReference type="InterPro" id="IPR003265">
    <property type="entry name" value="HhH-GPD_domain"/>
</dbReference>
<dbReference type="SMART" id="SM00478">
    <property type="entry name" value="ENDO3c"/>
    <property type="match status" value="1"/>
</dbReference>
<dbReference type="Gene3D" id="1.10.1670.10">
    <property type="entry name" value="Helix-hairpin-Helix base-excision DNA repair enzymes (C-terminal)"/>
    <property type="match status" value="1"/>
</dbReference>
<evidence type="ECO:0000256" key="1">
    <source>
        <dbReference type="ARBA" id="ARBA00001966"/>
    </source>
</evidence>
<keyword evidence="5" id="KW-0378">Hydrolase</keyword>
<evidence type="ECO:0000256" key="5">
    <source>
        <dbReference type="ARBA" id="ARBA00022801"/>
    </source>
</evidence>
<keyword evidence="7" id="KW-0411">Iron-sulfur</keyword>
<dbReference type="GO" id="GO:0046872">
    <property type="term" value="F:metal ion binding"/>
    <property type="evidence" value="ECO:0007669"/>
    <property type="project" value="UniProtKB-KW"/>
</dbReference>
<dbReference type="GO" id="GO:0019104">
    <property type="term" value="F:DNA N-glycosylase activity"/>
    <property type="evidence" value="ECO:0007669"/>
    <property type="project" value="TreeGrafter"/>
</dbReference>
<keyword evidence="4" id="KW-0227">DNA damage</keyword>
<evidence type="ECO:0000313" key="10">
    <source>
        <dbReference type="EMBL" id="HHP05446.1"/>
    </source>
</evidence>
<sequence length="224" mass="25024">MSFELGDKILERLRERFSPSSEEFIALWAREGGDPFRVLVAIIISQNTNEKNSFEAFRRLGSTVGLTPEAILKGGVGAVREAIKPAGLQDSKSAAIVEVARVTLEKYGGDLRRLLDLGEEAVRRELTAVKGIGYKTVDVLLASFGYPVLPVDTHVKRVSRRLGLSGSSSYMGVRRDLERIFRPEVRFEAHLLLIKLGREVCKAREPRCRECPLNNICTYYTARA</sequence>
<protein>
    <submittedName>
        <fullName evidence="10">Endonuclease III</fullName>
    </submittedName>
</protein>
<dbReference type="AlphaFoldDB" id="A0A7J3X8C5"/>
<dbReference type="CDD" id="cd00056">
    <property type="entry name" value="ENDO3c"/>
    <property type="match status" value="1"/>
</dbReference>
<evidence type="ECO:0000256" key="7">
    <source>
        <dbReference type="ARBA" id="ARBA00023014"/>
    </source>
</evidence>
<dbReference type="GO" id="GO:0006285">
    <property type="term" value="P:base-excision repair, AP site formation"/>
    <property type="evidence" value="ECO:0007669"/>
    <property type="project" value="TreeGrafter"/>
</dbReference>
<dbReference type="InterPro" id="IPR003651">
    <property type="entry name" value="Endonuclease3_FeS-loop_motif"/>
</dbReference>
<organism evidence="10">
    <name type="scientific">Thermofilum pendens</name>
    <dbReference type="NCBI Taxonomy" id="2269"/>
    <lineage>
        <taxon>Archaea</taxon>
        <taxon>Thermoproteota</taxon>
        <taxon>Thermoprotei</taxon>
        <taxon>Thermofilales</taxon>
        <taxon>Thermofilaceae</taxon>
        <taxon>Thermofilum</taxon>
    </lineage>
</organism>
<dbReference type="Pfam" id="PF00730">
    <property type="entry name" value="HhH-GPD"/>
    <property type="match status" value="1"/>
</dbReference>
<evidence type="ECO:0000259" key="9">
    <source>
        <dbReference type="SMART" id="SM00478"/>
    </source>
</evidence>
<gene>
    <name evidence="10" type="ORF">ENM88_06865</name>
</gene>
<feature type="domain" description="HhH-GPD" evidence="9">
    <location>
        <begin position="44"/>
        <end position="199"/>
    </location>
</feature>
<dbReference type="PANTHER" id="PTHR10359">
    <property type="entry name" value="A/G-SPECIFIC ADENINE GLYCOSYLASE/ENDONUCLEASE III"/>
    <property type="match status" value="1"/>
</dbReference>
<proteinExistence type="predicted"/>
<keyword evidence="10" id="KW-0540">Nuclease</keyword>
<evidence type="ECO:0000256" key="6">
    <source>
        <dbReference type="ARBA" id="ARBA00023004"/>
    </source>
</evidence>